<evidence type="ECO:0000313" key="11">
    <source>
        <dbReference type="Proteomes" id="UP000290189"/>
    </source>
</evidence>
<feature type="binding site" evidence="5">
    <location>
        <position position="123"/>
    </location>
    <ligand>
        <name>NAD(+)</name>
        <dbReference type="ChEBI" id="CHEBI:57540"/>
    </ligand>
</feature>
<dbReference type="Proteomes" id="UP000039324">
    <property type="component" value="Unassembled WGS sequence"/>
</dbReference>
<evidence type="ECO:0000313" key="8">
    <source>
        <dbReference type="EMBL" id="CEP03847.1"/>
    </source>
</evidence>
<evidence type="ECO:0000313" key="10">
    <source>
        <dbReference type="Proteomes" id="UP000039324"/>
    </source>
</evidence>
<dbReference type="InterPro" id="IPR022694">
    <property type="entry name" value="3-OHacyl-CoA_DH"/>
</dbReference>
<dbReference type="Gene3D" id="3.40.50.720">
    <property type="entry name" value="NAD(P)-binding Rossmann-like Domain"/>
    <property type="match status" value="1"/>
</dbReference>
<reference evidence="9 11" key="2">
    <citation type="submission" date="2018-03" db="EMBL/GenBank/DDBJ databases">
        <authorList>
            <person name="Fogelqvist J."/>
        </authorList>
    </citation>
    <scope>NUCLEOTIDE SEQUENCE [LARGE SCALE GENOMIC DNA]</scope>
</reference>
<dbReference type="AlphaFoldDB" id="A0A0G4J8K0"/>
<keyword evidence="3" id="KW-0560">Oxidoreductase</keyword>
<evidence type="ECO:0000259" key="6">
    <source>
        <dbReference type="Pfam" id="PF00725"/>
    </source>
</evidence>
<protein>
    <recommendedName>
        <fullName evidence="12">3-hydroxybutyryl-CoA dehydrogenase</fullName>
    </recommendedName>
</protein>
<dbReference type="Proteomes" id="UP000290189">
    <property type="component" value="Unassembled WGS sequence"/>
</dbReference>
<dbReference type="Pfam" id="PF00725">
    <property type="entry name" value="3HCDH"/>
    <property type="match status" value="1"/>
</dbReference>
<comment type="similarity">
    <text evidence="2">Belongs to the 3-hydroxyacyl-CoA dehydrogenase family.</text>
</comment>
<feature type="domain" description="3-hydroxyacyl-CoA dehydrogenase NAD binding" evidence="7">
    <location>
        <begin position="9"/>
        <end position="187"/>
    </location>
</feature>
<dbReference type="EMBL" id="CDSF01000155">
    <property type="protein sequence ID" value="CEP03847.1"/>
    <property type="molecule type" value="Genomic_DNA"/>
</dbReference>
<evidence type="ECO:0008006" key="12">
    <source>
        <dbReference type="Google" id="ProtNLM"/>
    </source>
</evidence>
<dbReference type="SUPFAM" id="SSF48179">
    <property type="entry name" value="6-phosphogluconate dehydrogenase C-terminal domain-like"/>
    <property type="match status" value="1"/>
</dbReference>
<comment type="pathway">
    <text evidence="1">Lipid metabolism; fatty acid beta-oxidation.</text>
</comment>
<feature type="binding site" evidence="5">
    <location>
        <position position="37"/>
    </location>
    <ligand>
        <name>NAD(+)</name>
        <dbReference type="ChEBI" id="CHEBI:57540"/>
    </ligand>
</feature>
<evidence type="ECO:0000256" key="1">
    <source>
        <dbReference type="ARBA" id="ARBA00005005"/>
    </source>
</evidence>
<dbReference type="OrthoDB" id="5958943at2759"/>
<evidence type="ECO:0000259" key="7">
    <source>
        <dbReference type="Pfam" id="PF02737"/>
    </source>
</evidence>
<dbReference type="GO" id="GO:0006631">
    <property type="term" value="P:fatty acid metabolic process"/>
    <property type="evidence" value="ECO:0007669"/>
    <property type="project" value="InterPro"/>
</dbReference>
<dbReference type="PANTHER" id="PTHR48075:SF5">
    <property type="entry name" value="3-HYDROXYBUTYRYL-COA DEHYDROGENASE"/>
    <property type="match status" value="1"/>
</dbReference>
<evidence type="ECO:0000313" key="9">
    <source>
        <dbReference type="EMBL" id="SPQ99806.1"/>
    </source>
</evidence>
<feature type="binding site" evidence="5">
    <location>
        <position position="147"/>
    </location>
    <ligand>
        <name>NAD(+)</name>
        <dbReference type="ChEBI" id="CHEBI:57540"/>
    </ligand>
</feature>
<dbReference type="GO" id="GO:0070403">
    <property type="term" value="F:NAD+ binding"/>
    <property type="evidence" value="ECO:0007669"/>
    <property type="project" value="InterPro"/>
</dbReference>
<sequence>MVSPAVRNLAVIGAGQMGTGIALVATHCAKLAVSLIDANEGALELSKAFCKSWVSGQVAKQRFTQEVGDESLQRIAFGPDIEAVAEADFVIEAVTENFDVKSAILQKCDDVAREHTILASNTSSISISKLGGVTNRSDRVIGMHFMNPVPVMKLVELIGGVATSEATMRTTQDLAAAMQKETTQSKDVPGFIANRLLMPYINEAVFVLSEGIATREDIDKTMKLGTNVPMGPLQLADFIGLDTCLYIMQVLHHNLGDSKYRPCPLLANMVAAGWLGKKSGKGFYDY</sequence>
<evidence type="ECO:0000256" key="4">
    <source>
        <dbReference type="PIRSR" id="PIRSR000105-1"/>
    </source>
</evidence>
<feature type="domain" description="3-hydroxyacyl-CoA dehydrogenase C-terminal" evidence="6">
    <location>
        <begin position="190"/>
        <end position="286"/>
    </location>
</feature>
<dbReference type="PANTHER" id="PTHR48075">
    <property type="entry name" value="3-HYDROXYACYL-COA DEHYDROGENASE FAMILY PROTEIN"/>
    <property type="match status" value="1"/>
</dbReference>
<feature type="binding site" evidence="5">
    <location>
        <position position="101"/>
    </location>
    <ligand>
        <name>NAD(+)</name>
        <dbReference type="ChEBI" id="CHEBI:57540"/>
    </ligand>
</feature>
<dbReference type="FunFam" id="3.40.50.720:FF:000009">
    <property type="entry name" value="Fatty oxidation complex, alpha subunit"/>
    <property type="match status" value="1"/>
</dbReference>
<name>A0A0G4J8K0_PLABS</name>
<dbReference type="STRING" id="37360.A0A0G4J8K0"/>
<dbReference type="InterPro" id="IPR006108">
    <property type="entry name" value="3HC_DH_C"/>
</dbReference>
<proteinExistence type="inferred from homology"/>
<keyword evidence="5" id="KW-0520">NAD</keyword>
<organism evidence="8 10">
    <name type="scientific">Plasmodiophora brassicae</name>
    <name type="common">Clubroot disease agent</name>
    <dbReference type="NCBI Taxonomy" id="37360"/>
    <lineage>
        <taxon>Eukaryota</taxon>
        <taxon>Sar</taxon>
        <taxon>Rhizaria</taxon>
        <taxon>Endomyxa</taxon>
        <taxon>Phytomyxea</taxon>
        <taxon>Plasmodiophorida</taxon>
        <taxon>Plasmodiophoridae</taxon>
        <taxon>Plasmodiophora</taxon>
    </lineage>
</organism>
<feature type="binding site" evidence="5">
    <location>
        <position position="96"/>
    </location>
    <ligand>
        <name>NAD(+)</name>
        <dbReference type="ChEBI" id="CHEBI:57540"/>
    </ligand>
</feature>
<geneLocation type="mitochondrion" evidence="9"/>
<keyword evidence="9" id="KW-0496">Mitochondrion</keyword>
<dbReference type="PROSITE" id="PS00067">
    <property type="entry name" value="3HCDH"/>
    <property type="match status" value="1"/>
</dbReference>
<evidence type="ECO:0000256" key="2">
    <source>
        <dbReference type="ARBA" id="ARBA00009463"/>
    </source>
</evidence>
<feature type="binding site" evidence="5">
    <location>
        <position position="278"/>
    </location>
    <ligand>
        <name>NAD(+)</name>
        <dbReference type="ChEBI" id="CHEBI:57540"/>
    </ligand>
</feature>
<dbReference type="Gene3D" id="1.10.1040.10">
    <property type="entry name" value="N-(1-d-carboxylethyl)-l-norvaline Dehydrogenase, domain 2"/>
    <property type="match status" value="1"/>
</dbReference>
<dbReference type="SUPFAM" id="SSF51735">
    <property type="entry name" value="NAD(P)-binding Rossmann-fold domains"/>
    <property type="match status" value="1"/>
</dbReference>
<feature type="binding site" evidence="5">
    <location>
        <begin position="13"/>
        <end position="18"/>
    </location>
    <ligand>
        <name>NAD(+)</name>
        <dbReference type="ChEBI" id="CHEBI:57540"/>
    </ligand>
</feature>
<dbReference type="GO" id="GO:0016616">
    <property type="term" value="F:oxidoreductase activity, acting on the CH-OH group of donors, NAD or NADP as acceptor"/>
    <property type="evidence" value="ECO:0007669"/>
    <property type="project" value="InterPro"/>
</dbReference>
<dbReference type="Pfam" id="PF02737">
    <property type="entry name" value="3HCDH_N"/>
    <property type="match status" value="1"/>
</dbReference>
<dbReference type="InterPro" id="IPR008927">
    <property type="entry name" value="6-PGluconate_DH-like_C_sf"/>
</dbReference>
<dbReference type="InterPro" id="IPR013328">
    <property type="entry name" value="6PGD_dom2"/>
</dbReference>
<keyword evidence="10" id="KW-1185">Reference proteome</keyword>
<feature type="site" description="Important for catalytic activity" evidence="4">
    <location>
        <position position="144"/>
    </location>
</feature>
<evidence type="ECO:0000256" key="3">
    <source>
        <dbReference type="ARBA" id="ARBA00023002"/>
    </source>
</evidence>
<evidence type="ECO:0000256" key="5">
    <source>
        <dbReference type="PIRSR" id="PIRSR000105-2"/>
    </source>
</evidence>
<accession>A0A0G4J8K0</accession>
<dbReference type="EMBL" id="OVEO01000012">
    <property type="protein sequence ID" value="SPQ99806.1"/>
    <property type="molecule type" value="Genomic_DNA"/>
</dbReference>
<dbReference type="InterPro" id="IPR006176">
    <property type="entry name" value="3-OHacyl-CoA_DH_NAD-bd"/>
</dbReference>
<reference evidence="8 10" key="1">
    <citation type="submission" date="2015-02" db="EMBL/GenBank/DDBJ databases">
        <authorList>
            <person name="Chooi Y.-H."/>
        </authorList>
    </citation>
    <scope>NUCLEOTIDE SEQUENCE [LARGE SCALE GENOMIC DNA]</scope>
    <source>
        <strain evidence="8">E3</strain>
    </source>
</reference>
<dbReference type="OMA" id="MRLGCNQ"/>
<dbReference type="InterPro" id="IPR036291">
    <property type="entry name" value="NAD(P)-bd_dom_sf"/>
</dbReference>
<gene>
    <name evidence="8" type="ORF">PBRA_003454</name>
    <name evidence="9" type="ORF">PLBR_LOCUS7021</name>
</gene>
<dbReference type="PIRSF" id="PIRSF000105">
    <property type="entry name" value="HCDH"/>
    <property type="match status" value="1"/>
</dbReference>
<dbReference type="InterPro" id="IPR006180">
    <property type="entry name" value="3-OHacyl-CoA_DH_CS"/>
</dbReference>